<dbReference type="EMBL" id="DXGI01000017">
    <property type="protein sequence ID" value="HIW77618.1"/>
    <property type="molecule type" value="Genomic_DNA"/>
</dbReference>
<feature type="domain" description="Baseplate J-like central" evidence="2">
    <location>
        <begin position="205"/>
        <end position="275"/>
    </location>
</feature>
<dbReference type="InterPro" id="IPR052726">
    <property type="entry name" value="Phage_Baseplate_Hub"/>
</dbReference>
<name>A0A9D1QZA2_9BACT</name>
<dbReference type="Pfam" id="PF04865">
    <property type="entry name" value="Baseplate_J"/>
    <property type="match status" value="1"/>
</dbReference>
<feature type="domain" description="Baseplate protein J-like barrel" evidence="1">
    <location>
        <begin position="95"/>
        <end position="183"/>
    </location>
</feature>
<protein>
    <submittedName>
        <fullName evidence="4">Baseplate J/gp47 family protein</fullName>
    </submittedName>
</protein>
<dbReference type="AlphaFoldDB" id="A0A9D1QZA2"/>
<dbReference type="Pfam" id="PF26079">
    <property type="entry name" value="Baseplate_J_C"/>
    <property type="match status" value="1"/>
</dbReference>
<sequence>MSDLEKPQFIETDVQTVLDECIAEYERLTGRPLYPAQSERLLINLIAYREHLVRVGIQEAAEQNLVAFARAPMLDYLGELVGVTRIPAQPARCILRFSLDAPAVSPVFIPTGTGVYSNDGKHLFRTESDREIKAGDVSADVDAVSDEAGDAANGLQPGNVSLLAGDVTDEALSVRNLGMTTGGADEETDDHFRERIMLAPESFSVAGSELAYRYHVLSASSSIVDVGVLSPAPGVVELYPLTETGIPDTATLALVKATVGSEKVRPLTDQVVVIAPERVPYSLSVALTLYKNADADAVKKRAQTSLASHAEALRASLGRDIVRSQFIDAALVSGVYDVEIVTPAADVVLSRKQWADCTGIAVTVGGRADE</sequence>
<dbReference type="Proteomes" id="UP000824264">
    <property type="component" value="Unassembled WGS sequence"/>
</dbReference>
<dbReference type="PIRSF" id="PIRSF020481">
    <property type="entry name" value="BAP"/>
    <property type="match status" value="1"/>
</dbReference>
<reference evidence="4" key="2">
    <citation type="submission" date="2021-04" db="EMBL/GenBank/DDBJ databases">
        <authorList>
            <person name="Gilroy R."/>
        </authorList>
    </citation>
    <scope>NUCLEOTIDE SEQUENCE</scope>
    <source>
        <strain evidence="4">ChiSxjej5B17-1746</strain>
    </source>
</reference>
<feature type="domain" description="Baseplate J-like C-terminal" evidence="3">
    <location>
        <begin position="281"/>
        <end position="362"/>
    </location>
</feature>
<dbReference type="Pfam" id="PF26078">
    <property type="entry name" value="Baseplate_J_M"/>
    <property type="match status" value="1"/>
</dbReference>
<evidence type="ECO:0000259" key="3">
    <source>
        <dbReference type="Pfam" id="PF26079"/>
    </source>
</evidence>
<evidence type="ECO:0000259" key="2">
    <source>
        <dbReference type="Pfam" id="PF26078"/>
    </source>
</evidence>
<dbReference type="PANTHER" id="PTHR35862:SF1">
    <property type="entry name" value="FELS-2 PROPHAGE PROTEIN"/>
    <property type="match status" value="1"/>
</dbReference>
<dbReference type="InterPro" id="IPR058531">
    <property type="entry name" value="Baseplate_J_M"/>
</dbReference>
<gene>
    <name evidence="4" type="ORF">H9874_00525</name>
</gene>
<dbReference type="PANTHER" id="PTHR35862">
    <property type="entry name" value="FELS-2 PROPHAGE PROTEIN"/>
    <property type="match status" value="1"/>
</dbReference>
<evidence type="ECO:0000259" key="1">
    <source>
        <dbReference type="Pfam" id="PF04865"/>
    </source>
</evidence>
<evidence type="ECO:0000313" key="5">
    <source>
        <dbReference type="Proteomes" id="UP000824264"/>
    </source>
</evidence>
<dbReference type="InterPro" id="IPR006949">
    <property type="entry name" value="Barrel_Baseplate_J-like"/>
</dbReference>
<dbReference type="InterPro" id="IPR014507">
    <property type="entry name" value="Baseplate_assembly_J_pred"/>
</dbReference>
<evidence type="ECO:0000313" key="4">
    <source>
        <dbReference type="EMBL" id="HIW77618.1"/>
    </source>
</evidence>
<comment type="caution">
    <text evidence="4">The sequence shown here is derived from an EMBL/GenBank/DDBJ whole genome shotgun (WGS) entry which is preliminary data.</text>
</comment>
<dbReference type="InterPro" id="IPR058530">
    <property type="entry name" value="Baseplate_J-like_C"/>
</dbReference>
<organism evidence="4 5">
    <name type="scientific">Candidatus Bilophila faecipullorum</name>
    <dbReference type="NCBI Taxonomy" id="2838482"/>
    <lineage>
        <taxon>Bacteria</taxon>
        <taxon>Pseudomonadati</taxon>
        <taxon>Thermodesulfobacteriota</taxon>
        <taxon>Desulfovibrionia</taxon>
        <taxon>Desulfovibrionales</taxon>
        <taxon>Desulfovibrionaceae</taxon>
        <taxon>Bilophila</taxon>
    </lineage>
</organism>
<reference evidence="4" key="1">
    <citation type="journal article" date="2021" name="PeerJ">
        <title>Extensive microbial diversity within the chicken gut microbiome revealed by metagenomics and culture.</title>
        <authorList>
            <person name="Gilroy R."/>
            <person name="Ravi A."/>
            <person name="Getino M."/>
            <person name="Pursley I."/>
            <person name="Horton D.L."/>
            <person name="Alikhan N.F."/>
            <person name="Baker D."/>
            <person name="Gharbi K."/>
            <person name="Hall N."/>
            <person name="Watson M."/>
            <person name="Adriaenssens E.M."/>
            <person name="Foster-Nyarko E."/>
            <person name="Jarju S."/>
            <person name="Secka A."/>
            <person name="Antonio M."/>
            <person name="Oren A."/>
            <person name="Chaudhuri R.R."/>
            <person name="La Ragione R."/>
            <person name="Hildebrand F."/>
            <person name="Pallen M.J."/>
        </authorList>
    </citation>
    <scope>NUCLEOTIDE SEQUENCE</scope>
    <source>
        <strain evidence="4">ChiSxjej5B17-1746</strain>
    </source>
</reference>
<proteinExistence type="predicted"/>
<accession>A0A9D1QZA2</accession>